<keyword evidence="2" id="KW-1185">Reference proteome</keyword>
<accession>A0A4Z2I3G6</accession>
<dbReference type="EMBL" id="SRLO01000145">
    <property type="protein sequence ID" value="TNN71783.1"/>
    <property type="molecule type" value="Genomic_DNA"/>
</dbReference>
<proteinExistence type="predicted"/>
<gene>
    <name evidence="1" type="ORF">EYF80_017954</name>
</gene>
<protein>
    <submittedName>
        <fullName evidence="1">Uncharacterized protein</fullName>
    </submittedName>
</protein>
<name>A0A4Z2I3G6_9TELE</name>
<reference evidence="1 2" key="1">
    <citation type="submission" date="2019-03" db="EMBL/GenBank/DDBJ databases">
        <title>First draft genome of Liparis tanakae, snailfish: a comprehensive survey of snailfish specific genes.</title>
        <authorList>
            <person name="Kim W."/>
            <person name="Song I."/>
            <person name="Jeong J.-H."/>
            <person name="Kim D."/>
            <person name="Kim S."/>
            <person name="Ryu S."/>
            <person name="Song J.Y."/>
            <person name="Lee S.K."/>
        </authorList>
    </citation>
    <scope>NUCLEOTIDE SEQUENCE [LARGE SCALE GENOMIC DNA]</scope>
    <source>
        <tissue evidence="1">Muscle</tissue>
    </source>
</reference>
<comment type="caution">
    <text evidence="1">The sequence shown here is derived from an EMBL/GenBank/DDBJ whole genome shotgun (WGS) entry which is preliminary data.</text>
</comment>
<dbReference type="Proteomes" id="UP000314294">
    <property type="component" value="Unassembled WGS sequence"/>
</dbReference>
<organism evidence="1 2">
    <name type="scientific">Liparis tanakae</name>
    <name type="common">Tanaka's snailfish</name>
    <dbReference type="NCBI Taxonomy" id="230148"/>
    <lineage>
        <taxon>Eukaryota</taxon>
        <taxon>Metazoa</taxon>
        <taxon>Chordata</taxon>
        <taxon>Craniata</taxon>
        <taxon>Vertebrata</taxon>
        <taxon>Euteleostomi</taxon>
        <taxon>Actinopterygii</taxon>
        <taxon>Neopterygii</taxon>
        <taxon>Teleostei</taxon>
        <taxon>Neoteleostei</taxon>
        <taxon>Acanthomorphata</taxon>
        <taxon>Eupercaria</taxon>
        <taxon>Perciformes</taxon>
        <taxon>Cottioidei</taxon>
        <taxon>Cottales</taxon>
        <taxon>Liparidae</taxon>
        <taxon>Liparis</taxon>
    </lineage>
</organism>
<evidence type="ECO:0000313" key="2">
    <source>
        <dbReference type="Proteomes" id="UP000314294"/>
    </source>
</evidence>
<sequence>MFTGKKVHYTSGTSLGIAHQGFFSVDQIHIVTAEQEQQQQQQQQQQQRSEHSIVSIAAKFLVLLPAYMITRVGRHAAPAACVLGARGYHGALSSVMEGQMANRTNRLIPLFAKPLSHTI</sequence>
<evidence type="ECO:0000313" key="1">
    <source>
        <dbReference type="EMBL" id="TNN71783.1"/>
    </source>
</evidence>
<dbReference type="AlphaFoldDB" id="A0A4Z2I3G6"/>